<protein>
    <submittedName>
        <fullName evidence="3">Signal transduction histidine kinase</fullName>
    </submittedName>
</protein>
<evidence type="ECO:0000256" key="1">
    <source>
        <dbReference type="SAM" id="Phobius"/>
    </source>
</evidence>
<accession>H1YFR2</accession>
<dbReference type="Proteomes" id="UP000002774">
    <property type="component" value="Chromosome"/>
</dbReference>
<dbReference type="STRING" id="714943.Mucpa_0267"/>
<dbReference type="HOGENOM" id="CLU_306921_0_0_10"/>
<proteinExistence type="predicted"/>
<keyword evidence="4" id="KW-1185">Reference proteome</keyword>
<dbReference type="AlphaFoldDB" id="H1YFR2"/>
<organism evidence="3 4">
    <name type="scientific">Mucilaginibacter paludis DSM 18603</name>
    <dbReference type="NCBI Taxonomy" id="714943"/>
    <lineage>
        <taxon>Bacteria</taxon>
        <taxon>Pseudomonadati</taxon>
        <taxon>Bacteroidota</taxon>
        <taxon>Sphingobacteriia</taxon>
        <taxon>Sphingobacteriales</taxon>
        <taxon>Sphingobacteriaceae</taxon>
        <taxon>Mucilaginibacter</taxon>
    </lineage>
</organism>
<feature type="domain" description="Signal transduction histidine kinase internal region" evidence="2">
    <location>
        <begin position="771"/>
        <end position="847"/>
    </location>
</feature>
<name>H1YFR2_9SPHI</name>
<dbReference type="InterPro" id="IPR050640">
    <property type="entry name" value="Bact_2-comp_sensor_kinase"/>
</dbReference>
<keyword evidence="3" id="KW-0808">Transferase</keyword>
<feature type="transmembrane region" description="Helical" evidence="1">
    <location>
        <begin position="728"/>
        <end position="750"/>
    </location>
</feature>
<dbReference type="EMBL" id="CM001403">
    <property type="protein sequence ID" value="EHQ24464.1"/>
    <property type="molecule type" value="Genomic_DNA"/>
</dbReference>
<keyword evidence="1" id="KW-1133">Transmembrane helix</keyword>
<keyword evidence="1" id="KW-0472">Membrane</keyword>
<dbReference type="Gene3D" id="3.30.565.10">
    <property type="entry name" value="Histidine kinase-like ATPase, C-terminal domain"/>
    <property type="match status" value="1"/>
</dbReference>
<dbReference type="eggNOG" id="COG2972">
    <property type="taxonomic scope" value="Bacteria"/>
</dbReference>
<keyword evidence="1" id="KW-0812">Transmembrane</keyword>
<dbReference type="PANTHER" id="PTHR34220">
    <property type="entry name" value="SENSOR HISTIDINE KINASE YPDA"/>
    <property type="match status" value="1"/>
</dbReference>
<dbReference type="Pfam" id="PF06580">
    <property type="entry name" value="His_kinase"/>
    <property type="match status" value="1"/>
</dbReference>
<dbReference type="SUPFAM" id="SSF55874">
    <property type="entry name" value="ATPase domain of HSP90 chaperone/DNA topoisomerase II/histidine kinase"/>
    <property type="match status" value="1"/>
</dbReference>
<dbReference type="PANTHER" id="PTHR34220:SF7">
    <property type="entry name" value="SENSOR HISTIDINE KINASE YPDA"/>
    <property type="match status" value="1"/>
</dbReference>
<reference evidence="3" key="1">
    <citation type="submission" date="2011-09" db="EMBL/GenBank/DDBJ databases">
        <title>The permanent draft genome of Mucilaginibacter paludis DSM 18603.</title>
        <authorList>
            <consortium name="US DOE Joint Genome Institute (JGI-PGF)"/>
            <person name="Lucas S."/>
            <person name="Han J."/>
            <person name="Lapidus A."/>
            <person name="Bruce D."/>
            <person name="Goodwin L."/>
            <person name="Pitluck S."/>
            <person name="Peters L."/>
            <person name="Kyrpides N."/>
            <person name="Mavromatis K."/>
            <person name="Ivanova N."/>
            <person name="Mikhailova N."/>
            <person name="Held B."/>
            <person name="Detter J.C."/>
            <person name="Tapia R."/>
            <person name="Han C."/>
            <person name="Land M."/>
            <person name="Hauser L."/>
            <person name="Markowitz V."/>
            <person name="Cheng J.-F."/>
            <person name="Hugenholtz P."/>
            <person name="Woyke T."/>
            <person name="Wu D."/>
            <person name="Tindall B."/>
            <person name="Brambilla E."/>
            <person name="Klenk H.-P."/>
            <person name="Eisen J.A."/>
        </authorList>
    </citation>
    <scope>NUCLEOTIDE SEQUENCE [LARGE SCALE GENOMIC DNA]</scope>
    <source>
        <strain evidence="3">DSM 18603</strain>
    </source>
</reference>
<keyword evidence="3" id="KW-0418">Kinase</keyword>
<evidence type="ECO:0000259" key="2">
    <source>
        <dbReference type="Pfam" id="PF06580"/>
    </source>
</evidence>
<gene>
    <name evidence="3" type="ORF">Mucpa_0267</name>
</gene>
<dbReference type="InterPro" id="IPR010559">
    <property type="entry name" value="Sig_transdc_His_kin_internal"/>
</dbReference>
<dbReference type="GO" id="GO:0016020">
    <property type="term" value="C:membrane"/>
    <property type="evidence" value="ECO:0007669"/>
    <property type="project" value="InterPro"/>
</dbReference>
<evidence type="ECO:0000313" key="3">
    <source>
        <dbReference type="EMBL" id="EHQ24464.1"/>
    </source>
</evidence>
<dbReference type="InterPro" id="IPR036890">
    <property type="entry name" value="HATPase_C_sf"/>
</dbReference>
<sequence length="964" mass="108817">MLNDRQYFPTLSALLFQIKSNMKQKKLLTMALSLLFPLLLSAQNPFLKLKAGDWFKMQVILRPQGSLLADGHSVIDRGAEEMDKNQYDLRFVLVKHLANGNEQYQVTLERVKFKRRGNDGTWYGYDSFYPSYLQGNGDTLSRLIRTLEIDAAGKIIKFDHQQQTYPPINMSEIGPKKFIRSTVISFDPLPSFLFQNIVSYISREIKKANIRALNGSFNAELRNLIGWGNIQNDVSLLTIAASFPLPQNVVIKGRILNAFTTGNKPEIYTDQGIIKINADGTFEAKMLVTQPSPVLFIYGQNPLCAIKPFIKPGDTLIINADAKNYQDGSAAHGESTTSPFSESVSYAGSGASDALIDKQLTNLYTNQMQPFANRRASVVPVEEFMAYQEKGKKEFNALMDANKNTASKTALEYYNAEWMYLQAQAKLYFLFLKEYRYSPQSGAAFAGFPENYFTAIDDLPILTDDYANSDWYKSCVEWLHNYRSARLSIINGGQSGFLVDHASALASFKGYALYLALSNVLREALHKSSWQNSKMIKPYYLNFINNCGDSALTKPLIKQWERLQAWEPGKPSPVKNTVLTNGKMLNLEQFKGKNICLIVNYAAGEDLEQYRDFIKKHDPAKVQFVILQLKASAAYTIDKSFLNLPNVSYYEVDGSNKNMSWLDIEGGESSVLFFDKWLRVVDDVLDLGSKIIINSTTNKKEFDIHKLDNALKKAEATPRFSKVQKAKFYTVLGWSTCSILFSFVIGYFIYRNRLAKIKRDITLQKRIKELEIKAIRSQMNPHFIFNSLNSIQSLINNGQYKQANIYLEKFAVMMRKVLNNSEKTLVALSEELDAVMLYCQLEQLRFDFAFKLNVENGLNTNLIEIPGMLIQPLVENAIVHGLAQKGSSGNLEINIYTEAGYLKVAVTDNGPGFKDMIFSTESFGLKLVAERLAILKADASEAKMTISNHTDKTGVTVTLTLPDN</sequence>
<evidence type="ECO:0000313" key="4">
    <source>
        <dbReference type="Proteomes" id="UP000002774"/>
    </source>
</evidence>
<dbReference type="GO" id="GO:0000155">
    <property type="term" value="F:phosphorelay sensor kinase activity"/>
    <property type="evidence" value="ECO:0007669"/>
    <property type="project" value="InterPro"/>
</dbReference>